<comment type="caution">
    <text evidence="2">The sequence shown here is derived from an EMBL/GenBank/DDBJ whole genome shotgun (WGS) entry which is preliminary data.</text>
</comment>
<evidence type="ECO:0000313" key="3">
    <source>
        <dbReference type="Proteomes" id="UP001179181"/>
    </source>
</evidence>
<dbReference type="InterPro" id="IPR027291">
    <property type="entry name" value="Glyco_hydro_38_N_sf"/>
</dbReference>
<dbReference type="PANTHER" id="PTHR46017">
    <property type="entry name" value="ALPHA-MANNOSIDASE 2C1"/>
    <property type="match status" value="1"/>
</dbReference>
<evidence type="ECO:0000313" key="2">
    <source>
        <dbReference type="EMBL" id="NIJ54639.1"/>
    </source>
</evidence>
<dbReference type="Gene3D" id="2.60.40.1180">
    <property type="entry name" value="Golgi alpha-mannosidase II"/>
    <property type="match status" value="1"/>
</dbReference>
<dbReference type="Proteomes" id="UP001179181">
    <property type="component" value="Unassembled WGS sequence"/>
</dbReference>
<dbReference type="Gene3D" id="2.70.98.30">
    <property type="entry name" value="Golgi alpha-mannosidase II, domain 4"/>
    <property type="match status" value="1"/>
</dbReference>
<dbReference type="InterPro" id="IPR011013">
    <property type="entry name" value="Gal_mutarotase_sf_dom"/>
</dbReference>
<dbReference type="EMBL" id="JAASQJ010000003">
    <property type="protein sequence ID" value="NIJ54639.1"/>
    <property type="molecule type" value="Genomic_DNA"/>
</dbReference>
<name>A0ABX0URU0_9BACT</name>
<dbReference type="Pfam" id="PF17677">
    <property type="entry name" value="Glyco_hydro38C2"/>
    <property type="match status" value="1"/>
</dbReference>
<organism evidence="2 3">
    <name type="scientific">Dyadobacter arcticus</name>
    <dbReference type="NCBI Taxonomy" id="1078754"/>
    <lineage>
        <taxon>Bacteria</taxon>
        <taxon>Pseudomonadati</taxon>
        <taxon>Bacteroidota</taxon>
        <taxon>Cytophagia</taxon>
        <taxon>Cytophagales</taxon>
        <taxon>Spirosomataceae</taxon>
        <taxon>Dyadobacter</taxon>
    </lineage>
</organism>
<feature type="domain" description="Glycosyl hydrolases family 38 C-terminal" evidence="1">
    <location>
        <begin position="789"/>
        <end position="860"/>
    </location>
</feature>
<dbReference type="Gene3D" id="3.20.110.10">
    <property type="entry name" value="Glycoside hydrolase 38, N terminal domain"/>
    <property type="match status" value="1"/>
</dbReference>
<dbReference type="EC" id="3.2.1.24" evidence="2"/>
<accession>A0ABX0URU0</accession>
<dbReference type="GO" id="GO:0004559">
    <property type="term" value="F:alpha-mannosidase activity"/>
    <property type="evidence" value="ECO:0007669"/>
    <property type="project" value="UniProtKB-EC"/>
</dbReference>
<reference evidence="2 3" key="1">
    <citation type="submission" date="2020-03" db="EMBL/GenBank/DDBJ databases">
        <title>Genomic Encyclopedia of Type Strains, Phase IV (KMG-IV): sequencing the most valuable type-strain genomes for metagenomic binning, comparative biology and taxonomic classification.</title>
        <authorList>
            <person name="Goeker M."/>
        </authorList>
    </citation>
    <scope>NUCLEOTIDE SEQUENCE [LARGE SCALE GENOMIC DNA]</scope>
    <source>
        <strain evidence="2 3">DSM 102865</strain>
    </source>
</reference>
<dbReference type="SUPFAM" id="SSF74650">
    <property type="entry name" value="Galactose mutarotase-like"/>
    <property type="match status" value="1"/>
</dbReference>
<evidence type="ECO:0000259" key="1">
    <source>
        <dbReference type="Pfam" id="PF17677"/>
    </source>
</evidence>
<keyword evidence="2" id="KW-0326">Glycosidase</keyword>
<dbReference type="PANTHER" id="PTHR46017:SF1">
    <property type="entry name" value="ALPHA-MANNOSIDASE 2C1"/>
    <property type="match status" value="1"/>
</dbReference>
<dbReference type="InterPro" id="IPR013780">
    <property type="entry name" value="Glyco_hydro_b"/>
</dbReference>
<protein>
    <submittedName>
        <fullName evidence="2">Alpha-mannosidase</fullName>
        <ecNumber evidence="2">3.2.1.24</ecNumber>
    </submittedName>
</protein>
<sequence>MRVFILGVVVLLFCGQTRAQQVSKRLYIANDDHTDYMWTGNEAQYDSAFVHMLDYYLDQIDSSKNEPEDYQARFNCDGSFWVNAYKKYRSPSQFDRLVSAIRSRHISVPLNSLVSTYGAQPTEAVIRGMFDAGMMERSFGVRFPLAVCMENQTMPLGLSALWAGSGAKYSWKGICGCASRMLKSSFTGRKHQLYNYTGLDGSAVIMKWYNLTGSNTSLGGYAEARLDKKPKNIDNDLLHSIKLLSAMGDSAAGKAKYPFDAAGAFGYGWDDLATYVSPQFINAAKKSTTAQAKVRVSNEEDFFEDINKHYPKLPSESLSYGNEWDTYSVSMNETTARVRRATEKLRTAEAMASIVSIRDKHFGENLNNAKNTAWESFGLYWEHDWTADGPVSQKERAQWQIKIQQRITAYTDSLFNQAAQALGKQLRQSANPRFYVFNPLNWVRHDVADLLYDGAFPVQVVDLQSNKEVPSQLMIKGGRKYLRIRAENIPSVGYKVFEIRKGTGQRFPAAATLSGDYLKNTRYRIRLRKSGVITELIDSLANSRQLVKAIDGKYLNDLGSTGIDEGSPLVIENAGPVSVTWKAISGNPLPHTVRVTLFKDSPRIEIEDSIQANYKDLKTWAFSFDMQQPTTRHEELGSVLTVKTDDNGGHYASQNARYDWLTFNHFADMSEKNYGVSLSNVDCSFFKLGNSTPDSLDATSSQLHALAGGRTDSLKDTAMLGIPDQFGQKDFLYQFAIQAHQKEFDPLTAMKFSLEHQNPLKAAIITGTNSASDDLTFSLLSLDNPNMLLWSVKPAEGGIENGLITRFWNMSSKPANARITLQRPVRAIWQTTHIETDEKRLSSAGEALRATFNQQQLKTFRWLLK</sequence>
<keyword evidence="2" id="KW-0378">Hydrolase</keyword>
<gene>
    <name evidence="2" type="ORF">FHS68_003821</name>
</gene>
<dbReference type="RefSeq" id="WP_167273083.1">
    <property type="nucleotide sequence ID" value="NZ_JAASQJ010000003.1"/>
</dbReference>
<proteinExistence type="predicted"/>
<dbReference type="InterPro" id="IPR041147">
    <property type="entry name" value="GH38_C"/>
</dbReference>
<keyword evidence="3" id="KW-1185">Reference proteome</keyword>